<feature type="signal peptide" evidence="1">
    <location>
        <begin position="1"/>
        <end position="23"/>
    </location>
</feature>
<proteinExistence type="predicted"/>
<name>A0ABS7VS96_9HYPH</name>
<organism evidence="2 3">
    <name type="scientific">Microvirga puerhi</name>
    <dbReference type="NCBI Taxonomy" id="2876078"/>
    <lineage>
        <taxon>Bacteria</taxon>
        <taxon>Pseudomonadati</taxon>
        <taxon>Pseudomonadota</taxon>
        <taxon>Alphaproteobacteria</taxon>
        <taxon>Hyphomicrobiales</taxon>
        <taxon>Methylobacteriaceae</taxon>
        <taxon>Microvirga</taxon>
    </lineage>
</organism>
<dbReference type="RefSeq" id="WP_224315176.1">
    <property type="nucleotide sequence ID" value="NZ_JAIRBM010000018.1"/>
</dbReference>
<feature type="chain" id="PRO_5047016834" evidence="1">
    <location>
        <begin position="24"/>
        <end position="84"/>
    </location>
</feature>
<evidence type="ECO:0000256" key="1">
    <source>
        <dbReference type="SAM" id="SignalP"/>
    </source>
</evidence>
<gene>
    <name evidence="2" type="ORF">K9B37_19390</name>
</gene>
<sequence length="84" mass="9230">MKKLIILAAVAPLALAATAPAFAETTIIKHRGNSDFGHEQWRHGRAVGHRVDVVRTGSVRKKVVIKHNNGFGTTQKKVIIHKDD</sequence>
<accession>A0ABS7VS96</accession>
<keyword evidence="1" id="KW-0732">Signal</keyword>
<keyword evidence="3" id="KW-1185">Reference proteome</keyword>
<reference evidence="2 3" key="1">
    <citation type="submission" date="2021-09" db="EMBL/GenBank/DDBJ databases">
        <title>The complete genome sequence of a new microorganism.</title>
        <authorList>
            <person name="Zi Z."/>
        </authorList>
    </citation>
    <scope>NUCLEOTIDE SEQUENCE [LARGE SCALE GENOMIC DNA]</scope>
    <source>
        <strain evidence="2 3">WGZ8</strain>
    </source>
</reference>
<comment type="caution">
    <text evidence="2">The sequence shown here is derived from an EMBL/GenBank/DDBJ whole genome shotgun (WGS) entry which is preliminary data.</text>
</comment>
<evidence type="ECO:0000313" key="2">
    <source>
        <dbReference type="EMBL" id="MBZ6078424.1"/>
    </source>
</evidence>
<dbReference type="Proteomes" id="UP000704176">
    <property type="component" value="Unassembled WGS sequence"/>
</dbReference>
<evidence type="ECO:0000313" key="3">
    <source>
        <dbReference type="Proteomes" id="UP000704176"/>
    </source>
</evidence>
<protein>
    <submittedName>
        <fullName evidence="2">Uncharacterized protein</fullName>
    </submittedName>
</protein>
<dbReference type="EMBL" id="JAIRBM010000018">
    <property type="protein sequence ID" value="MBZ6078424.1"/>
    <property type="molecule type" value="Genomic_DNA"/>
</dbReference>